<dbReference type="SUPFAM" id="SSF50729">
    <property type="entry name" value="PH domain-like"/>
    <property type="match status" value="2"/>
</dbReference>
<feature type="compositionally biased region" description="Polar residues" evidence="1">
    <location>
        <begin position="140"/>
        <end position="152"/>
    </location>
</feature>
<sequence>MCVTHVTSHVMRRPANERDGTAWLGHSKIYCARSVYPASSTATATTTTTSDDVLDIPAVPLRNTAQARGAYLIQDQGPLAVLCLAAAPLRVRYLTASSTLSLRWVALLQAAKANAGHVSGTESDSDSILTPDVLAHPTGHSFNIANSSNPPLSSIAERRSGSGAEDSDEDEPADSGWRTPDNRTKPRNSGEESVLKSGYLWKKGERRKTWKKRWFVLRPAHLAYYKTSAEYQLLRLLDLSDIHSCTPVNLKRHDNTFGLISPNRTFYFQATSPDEVREWVAAIEDARQSLLATSTQNSASTPIPIVRTTEQQQQKSQARSIPQSIPRGPGSLILSSSPGQLAVTSSDSEDGGGGASQTISPSIQMAHSAPSPTAVNFLLAPPAKASAMAASSSGTSASKIILNGYLMKCGSKRRNWRKRWFVLSGEKLLYSGSHMDTKPHRVFPFTEILDALEYELPARHHHHHLHHSAGLTSSTLPPMHGGASTDAEDGPAAHTFKIVTTKRNLLLCAPTEDDEIKWLGAIRALIARRSGSGVVPGKTPKASMGVASVAAAAATGVPAAASSVAATGHAAELSPSGASSSPQVPPPVAIKVKTRRLSASAGSAEGDGRP</sequence>
<evidence type="ECO:0000256" key="1">
    <source>
        <dbReference type="SAM" id="MobiDB-lite"/>
    </source>
</evidence>
<comment type="caution">
    <text evidence="3">The sequence shown here is derived from an EMBL/GenBank/DDBJ whole genome shotgun (WGS) entry which is preliminary data.</text>
</comment>
<dbReference type="Pfam" id="PF00169">
    <property type="entry name" value="PH"/>
    <property type="match status" value="2"/>
</dbReference>
<evidence type="ECO:0000259" key="2">
    <source>
        <dbReference type="PROSITE" id="PS50003"/>
    </source>
</evidence>
<dbReference type="FunFam" id="2.30.29.30:FF:000286">
    <property type="entry name" value="PH-protein kinase domain containing protein"/>
    <property type="match status" value="1"/>
</dbReference>
<feature type="compositionally biased region" description="Low complexity" evidence="1">
    <location>
        <begin position="560"/>
        <end position="582"/>
    </location>
</feature>
<dbReference type="PANTHER" id="PTHR14336">
    <property type="entry name" value="TANDEM PH DOMAIN CONTAINING PROTEIN"/>
    <property type="match status" value="1"/>
</dbReference>
<feature type="compositionally biased region" description="Polar residues" evidence="1">
    <location>
        <begin position="308"/>
        <end position="323"/>
    </location>
</feature>
<evidence type="ECO:0000313" key="3">
    <source>
        <dbReference type="EMBL" id="KAF5342171.1"/>
    </source>
</evidence>
<evidence type="ECO:0000313" key="4">
    <source>
        <dbReference type="Proteomes" id="UP000541558"/>
    </source>
</evidence>
<feature type="compositionally biased region" description="Basic and acidic residues" evidence="1">
    <location>
        <begin position="180"/>
        <end position="191"/>
    </location>
</feature>
<feature type="compositionally biased region" description="Polar residues" evidence="1">
    <location>
        <begin position="357"/>
        <end position="367"/>
    </location>
</feature>
<gene>
    <name evidence="3" type="ORF">D9611_001428</name>
</gene>
<dbReference type="EMBL" id="JAACJK010000001">
    <property type="protein sequence ID" value="KAF5342171.1"/>
    <property type="molecule type" value="Genomic_DNA"/>
</dbReference>
<proteinExistence type="predicted"/>
<dbReference type="PROSITE" id="PS50003">
    <property type="entry name" value="PH_DOMAIN"/>
    <property type="match status" value="2"/>
</dbReference>
<keyword evidence="4" id="KW-1185">Reference proteome</keyword>
<feature type="region of interest" description="Disordered" evidence="1">
    <location>
        <begin position="560"/>
        <end position="610"/>
    </location>
</feature>
<dbReference type="InterPro" id="IPR051707">
    <property type="entry name" value="PI-Interact_SigTrans_Reg"/>
</dbReference>
<reference evidence="3 4" key="1">
    <citation type="journal article" date="2020" name="ISME J.">
        <title>Uncovering the hidden diversity of litter-decomposition mechanisms in mushroom-forming fungi.</title>
        <authorList>
            <person name="Floudas D."/>
            <person name="Bentzer J."/>
            <person name="Ahren D."/>
            <person name="Johansson T."/>
            <person name="Persson P."/>
            <person name="Tunlid A."/>
        </authorList>
    </citation>
    <scope>NUCLEOTIDE SEQUENCE [LARGE SCALE GENOMIC DNA]</scope>
    <source>
        <strain evidence="3 4">CBS 175.51</strain>
    </source>
</reference>
<feature type="compositionally biased region" description="Low complexity" evidence="1">
    <location>
        <begin position="326"/>
        <end position="341"/>
    </location>
</feature>
<dbReference type="AlphaFoldDB" id="A0A8H5CI22"/>
<dbReference type="Gene3D" id="2.30.29.30">
    <property type="entry name" value="Pleckstrin-homology domain (PH domain)/Phosphotyrosine-binding domain (PTB)"/>
    <property type="match status" value="2"/>
</dbReference>
<feature type="domain" description="PH" evidence="2">
    <location>
        <begin position="193"/>
        <end position="288"/>
    </location>
</feature>
<feature type="region of interest" description="Disordered" evidence="1">
    <location>
        <begin position="139"/>
        <end position="191"/>
    </location>
</feature>
<organism evidence="3 4">
    <name type="scientific">Ephemerocybe angulata</name>
    <dbReference type="NCBI Taxonomy" id="980116"/>
    <lineage>
        <taxon>Eukaryota</taxon>
        <taxon>Fungi</taxon>
        <taxon>Dikarya</taxon>
        <taxon>Basidiomycota</taxon>
        <taxon>Agaricomycotina</taxon>
        <taxon>Agaricomycetes</taxon>
        <taxon>Agaricomycetidae</taxon>
        <taxon>Agaricales</taxon>
        <taxon>Agaricineae</taxon>
        <taxon>Psathyrellaceae</taxon>
        <taxon>Ephemerocybe</taxon>
    </lineage>
</organism>
<dbReference type="OrthoDB" id="2157866at2759"/>
<dbReference type="PANTHER" id="PTHR14336:SF8">
    <property type="entry name" value="PROTEIN OPY1"/>
    <property type="match status" value="1"/>
</dbReference>
<dbReference type="SMART" id="SM00233">
    <property type="entry name" value="PH"/>
    <property type="match status" value="2"/>
</dbReference>
<dbReference type="CDD" id="cd13255">
    <property type="entry name" value="PH_TAAP2-like"/>
    <property type="match status" value="1"/>
</dbReference>
<dbReference type="InterPro" id="IPR011993">
    <property type="entry name" value="PH-like_dom_sf"/>
</dbReference>
<accession>A0A8H5CI22</accession>
<feature type="region of interest" description="Disordered" evidence="1">
    <location>
        <begin position="293"/>
        <end position="367"/>
    </location>
</feature>
<name>A0A8H5CI22_9AGAR</name>
<dbReference type="Proteomes" id="UP000541558">
    <property type="component" value="Unassembled WGS sequence"/>
</dbReference>
<protein>
    <recommendedName>
        <fullName evidence="2">PH domain-containing protein</fullName>
    </recommendedName>
</protein>
<dbReference type="InterPro" id="IPR001849">
    <property type="entry name" value="PH_domain"/>
</dbReference>
<feature type="domain" description="PH" evidence="2">
    <location>
        <begin position="399"/>
        <end position="527"/>
    </location>
</feature>